<dbReference type="AlphaFoldDB" id="A0A5B8CJP2"/>
<keyword evidence="3 6" id="KW-0812">Transmembrane</keyword>
<feature type="transmembrane region" description="Helical" evidence="6">
    <location>
        <begin position="65"/>
        <end position="91"/>
    </location>
</feature>
<evidence type="ECO:0000256" key="6">
    <source>
        <dbReference type="SAM" id="Phobius"/>
    </source>
</evidence>
<dbReference type="GO" id="GO:0016020">
    <property type="term" value="C:membrane"/>
    <property type="evidence" value="ECO:0007669"/>
    <property type="project" value="UniProtKB-SubCell"/>
</dbReference>
<gene>
    <name evidence="7" type="ORF">FIL70_04420</name>
</gene>
<evidence type="ECO:0000256" key="5">
    <source>
        <dbReference type="ARBA" id="ARBA00023136"/>
    </source>
</evidence>
<feature type="transmembrane region" description="Helical" evidence="6">
    <location>
        <begin position="20"/>
        <end position="53"/>
    </location>
</feature>
<feature type="transmembrane region" description="Helical" evidence="6">
    <location>
        <begin position="246"/>
        <end position="267"/>
    </location>
</feature>
<dbReference type="PANTHER" id="PTHR21716">
    <property type="entry name" value="TRANSMEMBRANE PROTEIN"/>
    <property type="match status" value="1"/>
</dbReference>
<evidence type="ECO:0000313" key="8">
    <source>
        <dbReference type="Proteomes" id="UP000311469"/>
    </source>
</evidence>
<dbReference type="EMBL" id="CP041016">
    <property type="protein sequence ID" value="QDC39032.1"/>
    <property type="molecule type" value="Genomic_DNA"/>
</dbReference>
<dbReference type="Pfam" id="PF01594">
    <property type="entry name" value="AI-2E_transport"/>
    <property type="match status" value="1"/>
</dbReference>
<sequence>MNPSRPGRGTHGFEDNSFHVVLVLVSLAFAWIIEPMFSGILWGSVAAILFAPLNRRLLTIIPRHPNLAAFGTVLLIVLLAILPAILLAAAVTQELSVVYAQIQSGRIDFDQYFREFQRVLPGSGRRLLSRFGLTDLSAVRERLGAGFVGSFEAISRHALGIGQSTFSFVVALGVMLYLTFFLMRDEQSLLHNVGQAMPLHPRERRALAEKFVLVVRATIKGGIVVGIVQGAIGGFVFWLLGIHGALLWGVLMAVLSLLPTVGTALVWGPVAIYLLLSGAVLEGLILILCGLFVIGLVDNLLRPILVGRDARVPDYVVLVATLGGIEIFGFNGFIVGPIIAAMFIAAWSLFTTERLGETLGRC</sequence>
<evidence type="ECO:0000256" key="4">
    <source>
        <dbReference type="ARBA" id="ARBA00022989"/>
    </source>
</evidence>
<evidence type="ECO:0000256" key="1">
    <source>
        <dbReference type="ARBA" id="ARBA00004141"/>
    </source>
</evidence>
<organism evidence="7 8">
    <name type="scientific">Sphingobium fuliginis ATCC 27551</name>
    <dbReference type="NCBI Taxonomy" id="1208342"/>
    <lineage>
        <taxon>Bacteria</taxon>
        <taxon>Pseudomonadati</taxon>
        <taxon>Pseudomonadota</taxon>
        <taxon>Alphaproteobacteria</taxon>
        <taxon>Sphingomonadales</taxon>
        <taxon>Sphingomonadaceae</taxon>
        <taxon>Sphingobium</taxon>
    </lineage>
</organism>
<keyword evidence="4 6" id="KW-1133">Transmembrane helix</keyword>
<dbReference type="InterPro" id="IPR002549">
    <property type="entry name" value="AI-2E-like"/>
</dbReference>
<accession>A0A5B8CJP2</accession>
<feature type="transmembrane region" description="Helical" evidence="6">
    <location>
        <begin position="165"/>
        <end position="183"/>
    </location>
</feature>
<reference evidence="7 8" key="1">
    <citation type="submission" date="2019-06" db="EMBL/GenBank/DDBJ databases">
        <title>Genome organization and adaptive potential of archetypical organophosphate degarding Sphingobium fuliginis ATCC 27551.</title>
        <authorList>
            <person name="Sarwar A."/>
            <person name="Parthasarathy S."/>
            <person name="Singh C."/>
            <person name="Siddavattam D."/>
        </authorList>
    </citation>
    <scope>NUCLEOTIDE SEQUENCE [LARGE SCALE GENOMIC DNA]</scope>
    <source>
        <strain evidence="7 8">ATCC 27551</strain>
    </source>
</reference>
<proteinExistence type="inferred from homology"/>
<feature type="transmembrane region" description="Helical" evidence="6">
    <location>
        <begin position="211"/>
        <end position="240"/>
    </location>
</feature>
<evidence type="ECO:0000256" key="2">
    <source>
        <dbReference type="ARBA" id="ARBA00009773"/>
    </source>
</evidence>
<name>A0A5B8CJP2_SPHSA</name>
<evidence type="ECO:0000313" key="7">
    <source>
        <dbReference type="EMBL" id="QDC39032.1"/>
    </source>
</evidence>
<keyword evidence="5 6" id="KW-0472">Membrane</keyword>
<dbReference type="Proteomes" id="UP000311469">
    <property type="component" value="Chromosome cSF1"/>
</dbReference>
<protein>
    <submittedName>
        <fullName evidence="7">AI-2E family transporter</fullName>
    </submittedName>
</protein>
<feature type="transmembrane region" description="Helical" evidence="6">
    <location>
        <begin position="274"/>
        <end position="297"/>
    </location>
</feature>
<comment type="subcellular location">
    <subcellularLocation>
        <location evidence="1">Membrane</location>
        <topology evidence="1">Multi-pass membrane protein</topology>
    </subcellularLocation>
</comment>
<evidence type="ECO:0000256" key="3">
    <source>
        <dbReference type="ARBA" id="ARBA00022692"/>
    </source>
</evidence>
<dbReference type="PANTHER" id="PTHR21716:SF4">
    <property type="entry name" value="TRANSMEMBRANE PROTEIN 245"/>
    <property type="match status" value="1"/>
</dbReference>
<feature type="transmembrane region" description="Helical" evidence="6">
    <location>
        <begin position="317"/>
        <end position="350"/>
    </location>
</feature>
<dbReference type="KEGG" id="sufl:FIL70_04420"/>
<comment type="similarity">
    <text evidence="2">Belongs to the autoinducer-2 exporter (AI-2E) (TC 2.A.86) family.</text>
</comment>